<feature type="compositionally biased region" description="Pro residues" evidence="1">
    <location>
        <begin position="317"/>
        <end position="335"/>
    </location>
</feature>
<reference evidence="3" key="1">
    <citation type="journal article" date="2016" name="Nat. Commun.">
        <title>The Gonium pectorale genome demonstrates co-option of cell cycle regulation during the evolution of multicellularity.</title>
        <authorList>
            <person name="Hanschen E.R."/>
            <person name="Marriage T.N."/>
            <person name="Ferris P.J."/>
            <person name="Hamaji T."/>
            <person name="Toyoda A."/>
            <person name="Fujiyama A."/>
            <person name="Neme R."/>
            <person name="Noguchi H."/>
            <person name="Minakuchi Y."/>
            <person name="Suzuki M."/>
            <person name="Kawai-Toyooka H."/>
            <person name="Smith D.R."/>
            <person name="Sparks H."/>
            <person name="Anderson J."/>
            <person name="Bakaric R."/>
            <person name="Luria V."/>
            <person name="Karger A."/>
            <person name="Kirschner M.W."/>
            <person name="Durand P.M."/>
            <person name="Michod R.E."/>
            <person name="Nozaki H."/>
            <person name="Olson B.J."/>
        </authorList>
    </citation>
    <scope>NUCLEOTIDE SEQUENCE [LARGE SCALE GENOMIC DNA]</scope>
    <source>
        <strain evidence="3">NIES-2863</strain>
    </source>
</reference>
<feature type="compositionally biased region" description="Gly residues" evidence="1">
    <location>
        <begin position="491"/>
        <end position="503"/>
    </location>
</feature>
<gene>
    <name evidence="2" type="ORF">GPECTOR_34g749</name>
</gene>
<proteinExistence type="predicted"/>
<feature type="region of interest" description="Disordered" evidence="1">
    <location>
        <begin position="208"/>
        <end position="228"/>
    </location>
</feature>
<organism evidence="2 3">
    <name type="scientific">Gonium pectorale</name>
    <name type="common">Green alga</name>
    <dbReference type="NCBI Taxonomy" id="33097"/>
    <lineage>
        <taxon>Eukaryota</taxon>
        <taxon>Viridiplantae</taxon>
        <taxon>Chlorophyta</taxon>
        <taxon>core chlorophytes</taxon>
        <taxon>Chlorophyceae</taxon>
        <taxon>CS clade</taxon>
        <taxon>Chlamydomonadales</taxon>
        <taxon>Volvocaceae</taxon>
        <taxon>Gonium</taxon>
    </lineage>
</organism>
<protein>
    <submittedName>
        <fullName evidence="2">Uncharacterized protein</fullName>
    </submittedName>
</protein>
<feature type="region of interest" description="Disordered" evidence="1">
    <location>
        <begin position="313"/>
        <end position="353"/>
    </location>
</feature>
<feature type="region of interest" description="Disordered" evidence="1">
    <location>
        <begin position="489"/>
        <end position="530"/>
    </location>
</feature>
<feature type="region of interest" description="Disordered" evidence="1">
    <location>
        <begin position="421"/>
        <end position="451"/>
    </location>
</feature>
<dbReference type="Proteomes" id="UP000075714">
    <property type="component" value="Unassembled WGS sequence"/>
</dbReference>
<evidence type="ECO:0000256" key="1">
    <source>
        <dbReference type="SAM" id="MobiDB-lite"/>
    </source>
</evidence>
<keyword evidence="3" id="KW-1185">Reference proteome</keyword>
<sequence>MHGSAAPPLLLLLQQRAADGEYDEHYDDEDDPYGSYLPYMYRTAPDGLLDTDRGAVRDTFFGALSAQLLALVNKLGAAVPQLGSLANATTGASGAQTAQRRNATTRLQLEPNRTGGLYNAGSAALDPANVSVLAAGYSASVVKDVATAGAPTANFGSAGQSLAVGRSSTTGTEGGTGGQALTGGLSLAGAQAVPVRVTFTTGPVTTIFEGDRRTGSSSQNGVAAEGTGQTSDLTLLSASLATYSTSANQSAAQQAALLAQQALENADAVALLAESRAADLARLRTIQLAQRAQRLEKQGRKEEAGRVWEKLEEARAKPPPLPPAPPPPPRPPLPARPGDGRGGRRPGKAKSGGAAVTMRLTHNDTPGEVSAVPLNSVGTIRTFGASNLFGWTRGAAFGTGAASTTTFVAGATKLEEVACLAKSKQPRDGRDPPGQGAGQGQAAGDVRAGGGGGGGDALADLLRSVAVAPLPGNSILSASQTAGVVAAGLERSGGGAGGDGRSSGGVLAPSEEDCRAAQQQRAAPQPGAGR</sequence>
<feature type="region of interest" description="Disordered" evidence="1">
    <location>
        <begin position="159"/>
        <end position="178"/>
    </location>
</feature>
<feature type="compositionally biased region" description="Low complexity" evidence="1">
    <location>
        <begin position="516"/>
        <end position="530"/>
    </location>
</feature>
<dbReference type="AlphaFoldDB" id="A0A150GE14"/>
<dbReference type="EMBL" id="LSYV01000035">
    <property type="protein sequence ID" value="KXZ47590.1"/>
    <property type="molecule type" value="Genomic_DNA"/>
</dbReference>
<evidence type="ECO:0000313" key="2">
    <source>
        <dbReference type="EMBL" id="KXZ47590.1"/>
    </source>
</evidence>
<name>A0A150GE14_GONPE</name>
<evidence type="ECO:0000313" key="3">
    <source>
        <dbReference type="Proteomes" id="UP000075714"/>
    </source>
</evidence>
<feature type="compositionally biased region" description="Gly residues" evidence="1">
    <location>
        <begin position="435"/>
        <end position="451"/>
    </location>
</feature>
<dbReference type="OrthoDB" id="549778at2759"/>
<accession>A0A150GE14</accession>
<comment type="caution">
    <text evidence="2">The sequence shown here is derived from an EMBL/GenBank/DDBJ whole genome shotgun (WGS) entry which is preliminary data.</text>
</comment>